<feature type="compositionally biased region" description="Low complexity" evidence="1">
    <location>
        <begin position="1"/>
        <end position="19"/>
    </location>
</feature>
<sequence length="183" mass="19831">MAETAAALSFSSSPASSPARGVSEAETAAALSLPPPPLLLLPPPLLPPEGQELPIPSGWAWAIHLDRQAEALQVTRDVAVTMVFLRAPDSESHVRKTRVALKTGADEDATCEEMLASLWLSLLEWWLVLDLAEYCEAKFASLLDEMHRGGSGGGDGADDSMDDDDYAALLVDYKDFWSTFEYH</sequence>
<reference evidence="2" key="1">
    <citation type="journal article" date="2023" name="Mol. Phylogenet. Evol.">
        <title>Genome-scale phylogeny and comparative genomics of the fungal order Sordariales.</title>
        <authorList>
            <person name="Hensen N."/>
            <person name="Bonometti L."/>
            <person name="Westerberg I."/>
            <person name="Brannstrom I.O."/>
            <person name="Guillou S."/>
            <person name="Cros-Aarteil S."/>
            <person name="Calhoun S."/>
            <person name="Haridas S."/>
            <person name="Kuo A."/>
            <person name="Mondo S."/>
            <person name="Pangilinan J."/>
            <person name="Riley R."/>
            <person name="LaButti K."/>
            <person name="Andreopoulos B."/>
            <person name="Lipzen A."/>
            <person name="Chen C."/>
            <person name="Yan M."/>
            <person name="Daum C."/>
            <person name="Ng V."/>
            <person name="Clum A."/>
            <person name="Steindorff A."/>
            <person name="Ohm R.A."/>
            <person name="Martin F."/>
            <person name="Silar P."/>
            <person name="Natvig D.O."/>
            <person name="Lalanne C."/>
            <person name="Gautier V."/>
            <person name="Ament-Velasquez S.L."/>
            <person name="Kruys A."/>
            <person name="Hutchinson M.I."/>
            <person name="Powell A.J."/>
            <person name="Barry K."/>
            <person name="Miller A.N."/>
            <person name="Grigoriev I.V."/>
            <person name="Debuchy R."/>
            <person name="Gladieux P."/>
            <person name="Hiltunen Thoren M."/>
            <person name="Johannesson H."/>
        </authorList>
    </citation>
    <scope>NUCLEOTIDE SEQUENCE</scope>
    <source>
        <strain evidence="2">CBS 232.78</strain>
    </source>
</reference>
<evidence type="ECO:0000256" key="1">
    <source>
        <dbReference type="SAM" id="MobiDB-lite"/>
    </source>
</evidence>
<comment type="caution">
    <text evidence="2">The sequence shown here is derived from an EMBL/GenBank/DDBJ whole genome shotgun (WGS) entry which is preliminary data.</text>
</comment>
<dbReference type="AlphaFoldDB" id="A0AAE0NGG4"/>
<proteinExistence type="predicted"/>
<evidence type="ECO:0000313" key="3">
    <source>
        <dbReference type="Proteomes" id="UP001285441"/>
    </source>
</evidence>
<dbReference type="EMBL" id="JAULSW010000005">
    <property type="protein sequence ID" value="KAK3381091.1"/>
    <property type="molecule type" value="Genomic_DNA"/>
</dbReference>
<name>A0AAE0NGG4_9PEZI</name>
<keyword evidence="3" id="KW-1185">Reference proteome</keyword>
<accession>A0AAE0NGG4</accession>
<organism evidence="2 3">
    <name type="scientific">Podospora didyma</name>
    <dbReference type="NCBI Taxonomy" id="330526"/>
    <lineage>
        <taxon>Eukaryota</taxon>
        <taxon>Fungi</taxon>
        <taxon>Dikarya</taxon>
        <taxon>Ascomycota</taxon>
        <taxon>Pezizomycotina</taxon>
        <taxon>Sordariomycetes</taxon>
        <taxon>Sordariomycetidae</taxon>
        <taxon>Sordariales</taxon>
        <taxon>Podosporaceae</taxon>
        <taxon>Podospora</taxon>
    </lineage>
</organism>
<protein>
    <submittedName>
        <fullName evidence="2">Uncharacterized protein</fullName>
    </submittedName>
</protein>
<feature type="region of interest" description="Disordered" evidence="1">
    <location>
        <begin position="1"/>
        <end position="27"/>
    </location>
</feature>
<gene>
    <name evidence="2" type="ORF">B0H63DRAFT_510996</name>
</gene>
<dbReference type="Proteomes" id="UP001285441">
    <property type="component" value="Unassembled WGS sequence"/>
</dbReference>
<evidence type="ECO:0000313" key="2">
    <source>
        <dbReference type="EMBL" id="KAK3381091.1"/>
    </source>
</evidence>
<reference evidence="2" key="2">
    <citation type="submission" date="2023-06" db="EMBL/GenBank/DDBJ databases">
        <authorList>
            <consortium name="Lawrence Berkeley National Laboratory"/>
            <person name="Haridas S."/>
            <person name="Hensen N."/>
            <person name="Bonometti L."/>
            <person name="Westerberg I."/>
            <person name="Brannstrom I.O."/>
            <person name="Guillou S."/>
            <person name="Cros-Aarteil S."/>
            <person name="Calhoun S."/>
            <person name="Kuo A."/>
            <person name="Mondo S."/>
            <person name="Pangilinan J."/>
            <person name="Riley R."/>
            <person name="LaButti K."/>
            <person name="Andreopoulos B."/>
            <person name="Lipzen A."/>
            <person name="Chen C."/>
            <person name="Yanf M."/>
            <person name="Daum C."/>
            <person name="Ng V."/>
            <person name="Clum A."/>
            <person name="Steindorff A."/>
            <person name="Ohm R."/>
            <person name="Martin F."/>
            <person name="Silar P."/>
            <person name="Natvig D."/>
            <person name="Lalanne C."/>
            <person name="Gautier V."/>
            <person name="Ament-velasquez S.L."/>
            <person name="Kruys A."/>
            <person name="Hutchinson M.I."/>
            <person name="Powell A.J."/>
            <person name="Barry K."/>
            <person name="Miller A.N."/>
            <person name="Grigoriev I.V."/>
            <person name="Debuchy R."/>
            <person name="Gladieux P."/>
            <person name="Thoren M.H."/>
            <person name="Johannesson H."/>
        </authorList>
    </citation>
    <scope>NUCLEOTIDE SEQUENCE</scope>
    <source>
        <strain evidence="2">CBS 232.78</strain>
    </source>
</reference>